<dbReference type="Proteomes" id="UP000298602">
    <property type="component" value="Chromosome"/>
</dbReference>
<keyword evidence="4 10" id="KW-0812">Transmembrane</keyword>
<comment type="subunit">
    <text evidence="10">Forms a complex with TatC.</text>
</comment>
<dbReference type="GO" id="GO:0006886">
    <property type="term" value="P:intracellular protein transport"/>
    <property type="evidence" value="ECO:0007669"/>
    <property type="project" value="UniProtKB-ARBA"/>
</dbReference>
<keyword evidence="6 10" id="KW-1133">Transmembrane helix</keyword>
<dbReference type="RefSeq" id="WP_137425589.1">
    <property type="nucleotide sequence ID" value="NZ_CP040098.1"/>
</dbReference>
<dbReference type="Pfam" id="PF02416">
    <property type="entry name" value="TatA_B_E"/>
    <property type="match status" value="1"/>
</dbReference>
<comment type="function">
    <text evidence="10">Part of the twin-arginine translocation (Tat) system that transports large folded proteins containing a characteristic twin-arginine motif in their signal peptide across membranes. TatA could form the protein-conducting channel of the Tat system.</text>
</comment>
<dbReference type="KEGG" id="dax:FDQ92_14705"/>
<dbReference type="HAMAP" id="MF_00236">
    <property type="entry name" value="TatA_E"/>
    <property type="match status" value="1"/>
</dbReference>
<evidence type="ECO:0000256" key="4">
    <source>
        <dbReference type="ARBA" id="ARBA00022692"/>
    </source>
</evidence>
<evidence type="ECO:0000256" key="6">
    <source>
        <dbReference type="ARBA" id="ARBA00022989"/>
    </source>
</evidence>
<protein>
    <recommendedName>
        <fullName evidence="10 11">Multifunctional fusion protein</fullName>
    </recommendedName>
    <domain>
        <recommendedName>
            <fullName evidence="10">Sec-independent protein translocase protein TatA</fullName>
        </recommendedName>
    </domain>
    <domain>
        <recommendedName>
            <fullName evidence="11">Sec-independent protein translocase protein TatB homolog</fullName>
        </recommendedName>
    </domain>
</protein>
<keyword evidence="3 10" id="KW-1003">Cell membrane</keyword>
<sequence length="139" mass="14810">MFGIGFPELILIFAVALIVVGPGKLPDLARALGRGLAEFRKATGDLKETFEQDETVREIKKEFHSAQSQLLLEQGTRDKGFEKTGKAAASPPREPSGEGTAQTPGATPTPQRSPGATVAERSDETIEEPPASDPPAEKQ</sequence>
<dbReference type="OrthoDB" id="9810561at2"/>
<dbReference type="NCBIfam" id="NF011430">
    <property type="entry name" value="PRK14861.1"/>
    <property type="match status" value="1"/>
</dbReference>
<dbReference type="PRINTS" id="PR01506">
    <property type="entry name" value="TATBPROTEIN"/>
</dbReference>
<evidence type="ECO:0000256" key="1">
    <source>
        <dbReference type="ARBA" id="ARBA00004167"/>
    </source>
</evidence>
<dbReference type="InterPro" id="IPR006312">
    <property type="entry name" value="TatA/E"/>
</dbReference>
<evidence type="ECO:0000256" key="9">
    <source>
        <dbReference type="ARBA" id="ARBA00025340"/>
    </source>
</evidence>
<gene>
    <name evidence="13" type="primary">tatB</name>
    <name evidence="10" type="synonym">tatA</name>
    <name evidence="13" type="ORF">FDQ92_14705</name>
</gene>
<dbReference type="AlphaFoldDB" id="A0A4P8L5V6"/>
<feature type="compositionally biased region" description="Low complexity" evidence="12">
    <location>
        <begin position="99"/>
        <end position="110"/>
    </location>
</feature>
<comment type="similarity">
    <text evidence="10">Belongs to the TatA/E family.</text>
</comment>
<evidence type="ECO:0000256" key="7">
    <source>
        <dbReference type="ARBA" id="ARBA00023010"/>
    </source>
</evidence>
<evidence type="ECO:0000313" key="14">
    <source>
        <dbReference type="Proteomes" id="UP000298602"/>
    </source>
</evidence>
<evidence type="ECO:0000256" key="8">
    <source>
        <dbReference type="ARBA" id="ARBA00023136"/>
    </source>
</evidence>
<comment type="similarity">
    <text evidence="11">Belongs to the TatB family.</text>
</comment>
<dbReference type="EMBL" id="CP040098">
    <property type="protein sequence ID" value="QCQ23310.1"/>
    <property type="molecule type" value="Genomic_DNA"/>
</dbReference>
<proteinExistence type="inferred from homology"/>
<keyword evidence="2 10" id="KW-0813">Transport</keyword>
<feature type="region of interest" description="Disordered" evidence="12">
    <location>
        <begin position="67"/>
        <end position="139"/>
    </location>
</feature>
<evidence type="ECO:0000256" key="5">
    <source>
        <dbReference type="ARBA" id="ARBA00022927"/>
    </source>
</evidence>
<dbReference type="NCBIfam" id="TIGR01410">
    <property type="entry name" value="tatB"/>
    <property type="match status" value="1"/>
</dbReference>
<dbReference type="InterPro" id="IPR003369">
    <property type="entry name" value="TatA/B/E"/>
</dbReference>
<evidence type="ECO:0000256" key="3">
    <source>
        <dbReference type="ARBA" id="ARBA00022475"/>
    </source>
</evidence>
<reference evidence="13 14" key="2">
    <citation type="submission" date="2019-05" db="EMBL/GenBank/DDBJ databases">
        <authorList>
            <person name="Suflita J.M."/>
            <person name="Marks C.R."/>
        </authorList>
    </citation>
    <scope>NUCLEOTIDE SEQUENCE [LARGE SCALE GENOMIC DNA]</scope>
    <source>
        <strain evidence="13 14">ALDC</strain>
    </source>
</reference>
<organism evidence="13 14">
    <name type="scientific">Desulfoglaeba alkanexedens ALDC</name>
    <dbReference type="NCBI Taxonomy" id="980445"/>
    <lineage>
        <taxon>Bacteria</taxon>
        <taxon>Pseudomonadati</taxon>
        <taxon>Thermodesulfobacteriota</taxon>
        <taxon>Syntrophobacteria</taxon>
        <taxon>Syntrophobacterales</taxon>
        <taxon>Syntrophobacteraceae</taxon>
        <taxon>Desulfoglaeba</taxon>
    </lineage>
</organism>
<dbReference type="Gene3D" id="1.20.5.3310">
    <property type="match status" value="1"/>
</dbReference>
<evidence type="ECO:0000256" key="2">
    <source>
        <dbReference type="ARBA" id="ARBA00022448"/>
    </source>
</evidence>
<keyword evidence="5 10" id="KW-0653">Protein transport</keyword>
<dbReference type="GO" id="GO:0008320">
    <property type="term" value="F:protein transmembrane transporter activity"/>
    <property type="evidence" value="ECO:0007669"/>
    <property type="project" value="UniProtKB-UniRule"/>
</dbReference>
<keyword evidence="8 10" id="KW-0472">Membrane</keyword>
<comment type="subcellular location">
    <subcellularLocation>
        <location evidence="10">Cell membrane</location>
        <topology evidence="10">Single-pass membrane protein</topology>
    </subcellularLocation>
    <subcellularLocation>
        <location evidence="1">Membrane</location>
        <topology evidence="1">Single-pass membrane protein</topology>
    </subcellularLocation>
</comment>
<evidence type="ECO:0000256" key="11">
    <source>
        <dbReference type="HAMAP-Rule" id="MF_00237"/>
    </source>
</evidence>
<evidence type="ECO:0000256" key="10">
    <source>
        <dbReference type="HAMAP-Rule" id="MF_00236"/>
    </source>
</evidence>
<evidence type="ECO:0000256" key="12">
    <source>
        <dbReference type="SAM" id="MobiDB-lite"/>
    </source>
</evidence>
<keyword evidence="14" id="KW-1185">Reference proteome</keyword>
<evidence type="ECO:0000313" key="13">
    <source>
        <dbReference type="EMBL" id="QCQ23310.1"/>
    </source>
</evidence>
<comment type="function">
    <text evidence="9">Part of the twin-arginine translocation (Tat) system that transports large folded proteins containing a characteristic twin-arginine motif in their signal peptide across the thylakoid membrane. Involved in delta pH-dependent protein transport required for chloroplast development, especially thylakoid membrane formation. TATC and TATB mediate precursor recognition, whereas TATA facilitates translocation.</text>
</comment>
<feature type="compositionally biased region" description="Basic and acidic residues" evidence="12">
    <location>
        <begin position="75"/>
        <end position="85"/>
    </location>
</feature>
<dbReference type="PANTHER" id="PTHR33162:SF1">
    <property type="entry name" value="SEC-INDEPENDENT PROTEIN TRANSLOCASE PROTEIN TATA, CHLOROPLASTIC"/>
    <property type="match status" value="1"/>
</dbReference>
<keyword evidence="7 10" id="KW-0811">Translocation</keyword>
<dbReference type="PANTHER" id="PTHR33162">
    <property type="entry name" value="SEC-INDEPENDENT PROTEIN TRANSLOCASE PROTEIN TATA, CHLOROPLASTIC"/>
    <property type="match status" value="1"/>
</dbReference>
<dbReference type="GO" id="GO:0033281">
    <property type="term" value="C:TAT protein transport complex"/>
    <property type="evidence" value="ECO:0007669"/>
    <property type="project" value="UniProtKB-UniRule"/>
</dbReference>
<dbReference type="InterPro" id="IPR018448">
    <property type="entry name" value="TatB"/>
</dbReference>
<reference evidence="13 14" key="1">
    <citation type="submission" date="2019-05" db="EMBL/GenBank/DDBJ databases">
        <title>The Complete Genome Sequence of the n-alkane-degrading Desulfoglaeba alkanexedens ALDC reveals multiple alkylsuccinate synthase gene clusters.</title>
        <authorList>
            <person name="Callaghan A.V."/>
            <person name="Davidova I.A."/>
            <person name="Duncan K.E."/>
            <person name="Morris B."/>
            <person name="McInerney M.J."/>
        </authorList>
    </citation>
    <scope>NUCLEOTIDE SEQUENCE [LARGE SCALE GENOMIC DNA]</scope>
    <source>
        <strain evidence="13 14">ALDC</strain>
    </source>
</reference>
<name>A0A4P8L5V6_9BACT</name>
<accession>A0A4P8L5V6</accession>
<dbReference type="GO" id="GO:0043953">
    <property type="term" value="P:protein transport by the Tat complex"/>
    <property type="evidence" value="ECO:0007669"/>
    <property type="project" value="UniProtKB-UniRule"/>
</dbReference>
<dbReference type="HAMAP" id="MF_00237">
    <property type="entry name" value="TatB"/>
    <property type="match status" value="1"/>
</dbReference>